<dbReference type="GO" id="GO:0006950">
    <property type="term" value="P:response to stress"/>
    <property type="evidence" value="ECO:0007669"/>
    <property type="project" value="UniProtKB-ARBA"/>
</dbReference>
<feature type="site" description="Electron transfer via tryptophanyl radical" evidence="6">
    <location>
        <position position="351"/>
    </location>
</feature>
<feature type="domain" description="Photolyase/cryptochrome alpha/beta" evidence="8">
    <location>
        <begin position="2"/>
        <end position="125"/>
    </location>
</feature>
<dbReference type="GO" id="GO:0003904">
    <property type="term" value="F:deoxyribodipyrimidine photo-lyase activity"/>
    <property type="evidence" value="ECO:0007669"/>
    <property type="project" value="UniProtKB-EC"/>
</dbReference>
<dbReference type="Pfam" id="PF03441">
    <property type="entry name" value="FAD_binding_7"/>
    <property type="match status" value="1"/>
</dbReference>
<evidence type="ECO:0000256" key="3">
    <source>
        <dbReference type="ARBA" id="ARBA00022827"/>
    </source>
</evidence>
<dbReference type="Gene3D" id="3.40.50.620">
    <property type="entry name" value="HUPs"/>
    <property type="match status" value="1"/>
</dbReference>
<dbReference type="PRINTS" id="PR00147">
    <property type="entry name" value="DNAPHOTLYASE"/>
</dbReference>
<dbReference type="PROSITE" id="PS00394">
    <property type="entry name" value="DNA_PHOTOLYASES_1_1"/>
    <property type="match status" value="1"/>
</dbReference>
<keyword evidence="3 5" id="KW-0274">FAD</keyword>
<dbReference type="InterPro" id="IPR036134">
    <property type="entry name" value="Crypto/Photolyase_FAD-like_sf"/>
</dbReference>
<evidence type="ECO:0000256" key="5">
    <source>
        <dbReference type="PIRSR" id="PIRSR602081-1"/>
    </source>
</evidence>
<evidence type="ECO:0000256" key="1">
    <source>
        <dbReference type="ARBA" id="ARBA00001932"/>
    </source>
</evidence>
<feature type="binding site" evidence="5">
    <location>
        <position position="217"/>
    </location>
    <ligand>
        <name>FAD</name>
        <dbReference type="ChEBI" id="CHEBI:57692"/>
    </ligand>
</feature>
<keyword evidence="4 7" id="KW-0157">Chromophore</keyword>
<evidence type="ECO:0000256" key="4">
    <source>
        <dbReference type="ARBA" id="ARBA00022991"/>
    </source>
</evidence>
<dbReference type="InterPro" id="IPR002081">
    <property type="entry name" value="Cryptochrome/DNA_photolyase_1"/>
</dbReference>
<keyword evidence="2 5" id="KW-0285">Flavoprotein</keyword>
<feature type="binding site" evidence="5">
    <location>
        <begin position="229"/>
        <end position="233"/>
    </location>
    <ligand>
        <name>FAD</name>
        <dbReference type="ChEBI" id="CHEBI:57692"/>
    </ligand>
</feature>
<keyword evidence="9" id="KW-0456">Lyase</keyword>
<feature type="site" description="Electron transfer via tryptophanyl radical" evidence="6">
    <location>
        <position position="295"/>
    </location>
</feature>
<protein>
    <submittedName>
        <fullName evidence="9">Deoxyribodipyrimidine photo-lyase</fullName>
        <ecNumber evidence="9">4.1.99.3</ecNumber>
    </submittedName>
</protein>
<accession>A0A7W7JX24</accession>
<dbReference type="InterPro" id="IPR014729">
    <property type="entry name" value="Rossmann-like_a/b/a_fold"/>
</dbReference>
<organism evidence="9 10">
    <name type="scientific">Sphingomonas kyeonggiensis</name>
    <dbReference type="NCBI Taxonomy" id="1268553"/>
    <lineage>
        <taxon>Bacteria</taxon>
        <taxon>Pseudomonadati</taxon>
        <taxon>Pseudomonadota</taxon>
        <taxon>Alphaproteobacteria</taxon>
        <taxon>Sphingomonadales</taxon>
        <taxon>Sphingomonadaceae</taxon>
        <taxon>Sphingomonas</taxon>
    </lineage>
</organism>
<gene>
    <name evidence="9" type="ORF">HNP52_000020</name>
</gene>
<dbReference type="GO" id="GO:0006139">
    <property type="term" value="P:nucleobase-containing compound metabolic process"/>
    <property type="evidence" value="ECO:0007669"/>
    <property type="project" value="UniProtKB-ARBA"/>
</dbReference>
<proteinExistence type="inferred from homology"/>
<comment type="caution">
    <text evidence="9">The sequence shown here is derived from an EMBL/GenBank/DDBJ whole genome shotgun (WGS) entry which is preliminary data.</text>
</comment>
<feature type="site" description="Electron transfer via tryptophanyl radical" evidence="6">
    <location>
        <position position="374"/>
    </location>
</feature>
<feature type="binding site" evidence="5">
    <location>
        <begin position="364"/>
        <end position="366"/>
    </location>
    <ligand>
        <name>FAD</name>
        <dbReference type="ChEBI" id="CHEBI:57692"/>
    </ligand>
</feature>
<dbReference type="GO" id="GO:0009416">
    <property type="term" value="P:response to light stimulus"/>
    <property type="evidence" value="ECO:0007669"/>
    <property type="project" value="TreeGrafter"/>
</dbReference>
<evidence type="ECO:0000256" key="2">
    <source>
        <dbReference type="ARBA" id="ARBA00022630"/>
    </source>
</evidence>
<dbReference type="Gene3D" id="1.10.579.10">
    <property type="entry name" value="DNA Cyclobutane Dipyrimidine Photolyase, subunit A, domain 3"/>
    <property type="match status" value="1"/>
</dbReference>
<evidence type="ECO:0000313" key="9">
    <source>
        <dbReference type="EMBL" id="MBB4836969.1"/>
    </source>
</evidence>
<dbReference type="PROSITE" id="PS00691">
    <property type="entry name" value="DNA_PHOTOLYASES_1_2"/>
    <property type="match status" value="1"/>
</dbReference>
<dbReference type="InterPro" id="IPR005101">
    <property type="entry name" value="Cryptochr/Photolyase_FAD-bd"/>
</dbReference>
<name>A0A7W7JX24_9SPHN</name>
<dbReference type="AlphaFoldDB" id="A0A7W7JX24"/>
<dbReference type="Proteomes" id="UP000575241">
    <property type="component" value="Unassembled WGS sequence"/>
</dbReference>
<dbReference type="SUPFAM" id="SSF52425">
    <property type="entry name" value="Cryptochrome/photolyase, N-terminal domain"/>
    <property type="match status" value="1"/>
</dbReference>
<comment type="similarity">
    <text evidence="7">Belongs to the DNA photolyase family.</text>
</comment>
<sequence>MSISLLWLRQDLRLTDQPALAAALAAGPVLPVYVLDEDASAAWSMGAAQRWWLRHSLKALDLSLRKRGSALILRRGDMVRSLVTLARETGADQIHAIRHYEPRHRLAQQTLAREVELHLHEGNHLTPLDMVRNGSGARYRVFTPWYRKLSEAVQPLPPLAAPDRIATPPLLPASDDLEAWQLLPRSPDWSTGFSDWCPGEKGAWRRWRDFERRLDRYARDRDYPAIAGTSRLSPHLHFGEISPRVLWSALAERTGSGPATFRRELAWRDHGANLLDQMADYPDRNGRAAFDKLQWRGDAAADGDFLAWAGGRTGYPIVDAGMRELWQSGWMHNRVRMVAASFLVKHLLIDWRRGERWFWDTLLDADLGSNAMNWQYVAGTGVDAPVFSRIMAPHLQSEKFDMAAYVRQWVPELASLRDAEIHALHFDGGGAPGYPERLVGHQEARARALGAWQGLGTD</sequence>
<dbReference type="GO" id="GO:0071949">
    <property type="term" value="F:FAD binding"/>
    <property type="evidence" value="ECO:0007669"/>
    <property type="project" value="TreeGrafter"/>
</dbReference>
<dbReference type="Pfam" id="PF00875">
    <property type="entry name" value="DNA_photolyase"/>
    <property type="match status" value="1"/>
</dbReference>
<dbReference type="InterPro" id="IPR006050">
    <property type="entry name" value="DNA_photolyase_N"/>
</dbReference>
<comment type="cofactor">
    <cofactor evidence="1">
        <name>(6R)-5,10-methylene-5,6,7,8-tetrahydrofolate</name>
        <dbReference type="ChEBI" id="CHEBI:15636"/>
    </cofactor>
</comment>
<dbReference type="InterPro" id="IPR018394">
    <property type="entry name" value="DNA_photolyase_1_CS_C"/>
</dbReference>
<dbReference type="InterPro" id="IPR036155">
    <property type="entry name" value="Crypto/Photolyase_N_sf"/>
</dbReference>
<dbReference type="PANTHER" id="PTHR11455:SF9">
    <property type="entry name" value="CRYPTOCHROME CIRCADIAN CLOCK 5 ISOFORM X1"/>
    <property type="match status" value="1"/>
</dbReference>
<feature type="binding site" evidence="5">
    <location>
        <position position="261"/>
    </location>
    <ligand>
        <name>FAD</name>
        <dbReference type="ChEBI" id="CHEBI:57692"/>
    </ligand>
</feature>
<dbReference type="Gene3D" id="1.25.40.80">
    <property type="match status" value="1"/>
</dbReference>
<dbReference type="EC" id="4.1.99.3" evidence="9"/>
<evidence type="ECO:0000313" key="10">
    <source>
        <dbReference type="Proteomes" id="UP000575241"/>
    </source>
</evidence>
<dbReference type="PANTHER" id="PTHR11455">
    <property type="entry name" value="CRYPTOCHROME"/>
    <property type="match status" value="1"/>
</dbReference>
<dbReference type="RefSeq" id="WP_184160759.1">
    <property type="nucleotide sequence ID" value="NZ_JACHLN010000001.1"/>
</dbReference>
<dbReference type="GO" id="GO:0003677">
    <property type="term" value="F:DNA binding"/>
    <property type="evidence" value="ECO:0007669"/>
    <property type="project" value="TreeGrafter"/>
</dbReference>
<keyword evidence="10" id="KW-1185">Reference proteome</keyword>
<evidence type="ECO:0000256" key="7">
    <source>
        <dbReference type="RuleBase" id="RU004182"/>
    </source>
</evidence>
<reference evidence="9 10" key="1">
    <citation type="submission" date="2020-08" db="EMBL/GenBank/DDBJ databases">
        <title>Functional genomics of gut bacteria from endangered species of beetles.</title>
        <authorList>
            <person name="Carlos-Shanley C."/>
        </authorList>
    </citation>
    <scope>NUCLEOTIDE SEQUENCE [LARGE SCALE GENOMIC DNA]</scope>
    <source>
        <strain evidence="9 10">S00224</strain>
    </source>
</reference>
<dbReference type="SUPFAM" id="SSF48173">
    <property type="entry name" value="Cryptochrome/photolyase FAD-binding domain"/>
    <property type="match status" value="1"/>
</dbReference>
<comment type="cofactor">
    <cofactor evidence="5">
        <name>FAD</name>
        <dbReference type="ChEBI" id="CHEBI:57692"/>
    </cofactor>
    <text evidence="5">Binds 1 FAD per subunit.</text>
</comment>
<dbReference type="PROSITE" id="PS51645">
    <property type="entry name" value="PHR_CRY_ALPHA_BETA"/>
    <property type="match status" value="1"/>
</dbReference>
<evidence type="ECO:0000256" key="6">
    <source>
        <dbReference type="PIRSR" id="PIRSR602081-2"/>
    </source>
</evidence>
<dbReference type="EMBL" id="JACHLN010000001">
    <property type="protein sequence ID" value="MBB4836969.1"/>
    <property type="molecule type" value="Genomic_DNA"/>
</dbReference>
<evidence type="ECO:0000259" key="8">
    <source>
        <dbReference type="PROSITE" id="PS51645"/>
    </source>
</evidence>